<dbReference type="KEGG" id="poj:PtoMrB4_51300"/>
<reference evidence="7 8" key="1">
    <citation type="journal article" date="2020" name="Microbiol. Resour. Announc.">
        <title>Complete genome sequence of Pseudomonas otitidis strain MrB4, isolated from Lake Biwa in Japan.</title>
        <authorList>
            <person name="Miyazaki K."/>
            <person name="Hase E."/>
            <person name="Maruya T."/>
        </authorList>
    </citation>
    <scope>NUCLEOTIDE SEQUENCE [LARGE SCALE GENOMIC DNA]</scope>
    <source>
        <strain evidence="7 8">MrB4</strain>
    </source>
</reference>
<name>A0A679GK01_9GAMM</name>
<dbReference type="Proteomes" id="UP000501237">
    <property type="component" value="Chromosome"/>
</dbReference>
<dbReference type="InterPro" id="IPR051533">
    <property type="entry name" value="WaaL-like"/>
</dbReference>
<dbReference type="Pfam" id="PF04932">
    <property type="entry name" value="Wzy_C"/>
    <property type="match status" value="1"/>
</dbReference>
<feature type="transmembrane region" description="Helical" evidence="5">
    <location>
        <begin position="167"/>
        <end position="184"/>
    </location>
</feature>
<evidence type="ECO:0000256" key="3">
    <source>
        <dbReference type="ARBA" id="ARBA00022989"/>
    </source>
</evidence>
<evidence type="ECO:0000256" key="5">
    <source>
        <dbReference type="SAM" id="Phobius"/>
    </source>
</evidence>
<evidence type="ECO:0000256" key="4">
    <source>
        <dbReference type="ARBA" id="ARBA00023136"/>
    </source>
</evidence>
<evidence type="ECO:0000313" key="8">
    <source>
        <dbReference type="Proteomes" id="UP000501237"/>
    </source>
</evidence>
<feature type="transmembrane region" description="Helical" evidence="5">
    <location>
        <begin position="71"/>
        <end position="90"/>
    </location>
</feature>
<dbReference type="AlphaFoldDB" id="A0A679GK01"/>
<feature type="transmembrane region" description="Helical" evidence="5">
    <location>
        <begin position="12"/>
        <end position="35"/>
    </location>
</feature>
<feature type="transmembrane region" description="Helical" evidence="5">
    <location>
        <begin position="234"/>
        <end position="251"/>
    </location>
</feature>
<keyword evidence="2 5" id="KW-0812">Transmembrane</keyword>
<keyword evidence="3 5" id="KW-1133">Transmembrane helix</keyword>
<evidence type="ECO:0000256" key="2">
    <source>
        <dbReference type="ARBA" id="ARBA00022692"/>
    </source>
</evidence>
<gene>
    <name evidence="7" type="ORF">PtoMrB4_51300</name>
</gene>
<sequence>MSLASRAWQRNAFNFISDWVLPAGLFCLLTGLAWLGERNQYHKLFYALMAAPALIAFLLQPAQTLRVLRTPVTLAFIAFSAWALLSIAWSTTDESVSSLLKRPLYILMLFVACALMARDNCSRLQTTVHLAALLMIPIAAYSLVDFVRHYTEGARLIGSGALDNPLLSSHLFGFFCILWLGYAMTAAPRNGLVALLPLALLFMALLATGSRTPLIAVAIASAWMMICCWNRRAVLLATMGVTVLICLLLLYPESLLNRGTSYRFDIWQLALEKIQLHPLIGHGFDAPVSFVIPEIGYALSEPHSFFLGVLFYTGLVGGLCWLFMHASALWICWKRRSDVCFIIAGALVLYGLGAGLTEGGGILPRPKEHWLLTWIPLAWVATLSIGRQHEKST</sequence>
<accession>A0A679GK01</accession>
<feature type="transmembrane region" description="Helical" evidence="5">
    <location>
        <begin position="309"/>
        <end position="332"/>
    </location>
</feature>
<proteinExistence type="predicted"/>
<dbReference type="GeneID" id="57400361"/>
<dbReference type="PANTHER" id="PTHR37422:SF13">
    <property type="entry name" value="LIPOPOLYSACCHARIDE BIOSYNTHESIS PROTEIN PA4999-RELATED"/>
    <property type="match status" value="1"/>
</dbReference>
<feature type="transmembrane region" description="Helical" evidence="5">
    <location>
        <begin position="339"/>
        <end position="357"/>
    </location>
</feature>
<feature type="transmembrane region" description="Helical" evidence="5">
    <location>
        <begin position="102"/>
        <end position="118"/>
    </location>
</feature>
<evidence type="ECO:0000256" key="1">
    <source>
        <dbReference type="ARBA" id="ARBA00004141"/>
    </source>
</evidence>
<feature type="domain" description="O-antigen ligase-related" evidence="6">
    <location>
        <begin position="198"/>
        <end position="322"/>
    </location>
</feature>
<feature type="transmembrane region" description="Helical" evidence="5">
    <location>
        <begin position="130"/>
        <end position="147"/>
    </location>
</feature>
<dbReference type="RefSeq" id="WP_172434817.1">
    <property type="nucleotide sequence ID" value="NZ_AP022642.1"/>
</dbReference>
<protein>
    <submittedName>
        <fullName evidence="7">Putative lipopolysaccharide biosynthesis protein</fullName>
    </submittedName>
</protein>
<feature type="transmembrane region" description="Helical" evidence="5">
    <location>
        <begin position="41"/>
        <end position="59"/>
    </location>
</feature>
<evidence type="ECO:0000259" key="6">
    <source>
        <dbReference type="Pfam" id="PF04932"/>
    </source>
</evidence>
<dbReference type="InterPro" id="IPR007016">
    <property type="entry name" value="O-antigen_ligase-rel_domated"/>
</dbReference>
<evidence type="ECO:0000313" key="7">
    <source>
        <dbReference type="EMBL" id="BCA31153.1"/>
    </source>
</evidence>
<dbReference type="GO" id="GO:0016020">
    <property type="term" value="C:membrane"/>
    <property type="evidence" value="ECO:0007669"/>
    <property type="project" value="UniProtKB-SubCell"/>
</dbReference>
<organism evidence="7 8">
    <name type="scientific">Metapseudomonas otitidis</name>
    <dbReference type="NCBI Taxonomy" id="319939"/>
    <lineage>
        <taxon>Bacteria</taxon>
        <taxon>Pseudomonadati</taxon>
        <taxon>Pseudomonadota</taxon>
        <taxon>Gammaproteobacteria</taxon>
        <taxon>Pseudomonadales</taxon>
        <taxon>Pseudomonadaceae</taxon>
        <taxon>Metapseudomonas</taxon>
    </lineage>
</organism>
<keyword evidence="4 5" id="KW-0472">Membrane</keyword>
<comment type="subcellular location">
    <subcellularLocation>
        <location evidence="1">Membrane</location>
        <topology evidence="1">Multi-pass membrane protein</topology>
    </subcellularLocation>
</comment>
<dbReference type="PANTHER" id="PTHR37422">
    <property type="entry name" value="TEICHURONIC ACID BIOSYNTHESIS PROTEIN TUAE"/>
    <property type="match status" value="1"/>
</dbReference>
<dbReference type="EMBL" id="AP022642">
    <property type="protein sequence ID" value="BCA31153.1"/>
    <property type="molecule type" value="Genomic_DNA"/>
</dbReference>